<keyword evidence="2" id="KW-1185">Reference proteome</keyword>
<accession>A0A9P3LDL0</accession>
<dbReference type="Proteomes" id="UP000703269">
    <property type="component" value="Unassembled WGS sequence"/>
</dbReference>
<comment type="caution">
    <text evidence="1">The sequence shown here is derived from an EMBL/GenBank/DDBJ whole genome shotgun (WGS) entry which is preliminary data.</text>
</comment>
<proteinExistence type="predicted"/>
<sequence length="262" mass="30042">MLTTRAAVAYTRAAEDEAFIALLRGYHGISQTEMATFFSSFREDYVSDEQRVKLRAIDDVHETSQRLVVRHQTLEAMSGPMSWVRRLVGQIEVIKFAVEWNAMEGKGTNKMKTDFYVEIYLQCPAVAVHREIIKKDARGKLPQEFMQAFRRFRRDKEPSVTGRNHLLDLYNLFGAGVLIEPAFDARILGRSRRFSELLERVHEELVHDLQADIKDKLKELHEATTPVLLDLAQYLGSSQLRGDVSAFIARYPPTFALPAKLK</sequence>
<evidence type="ECO:0000313" key="2">
    <source>
        <dbReference type="Proteomes" id="UP000703269"/>
    </source>
</evidence>
<dbReference type="AlphaFoldDB" id="A0A9P3LDL0"/>
<protein>
    <submittedName>
        <fullName evidence="1">Uncharacterized protein</fullName>
    </submittedName>
</protein>
<reference evidence="1 2" key="1">
    <citation type="submission" date="2021-08" db="EMBL/GenBank/DDBJ databases">
        <title>Draft Genome Sequence of Phanerochaete sordida strain YK-624.</title>
        <authorList>
            <person name="Mori T."/>
            <person name="Dohra H."/>
            <person name="Suzuki T."/>
            <person name="Kawagishi H."/>
            <person name="Hirai H."/>
        </authorList>
    </citation>
    <scope>NUCLEOTIDE SEQUENCE [LARGE SCALE GENOMIC DNA]</scope>
    <source>
        <strain evidence="1 2">YK-624</strain>
    </source>
</reference>
<dbReference type="OrthoDB" id="2803878at2759"/>
<name>A0A9P3LDL0_9APHY</name>
<gene>
    <name evidence="1" type="ORF">PsYK624_077810</name>
</gene>
<evidence type="ECO:0000313" key="1">
    <source>
        <dbReference type="EMBL" id="GJE91631.1"/>
    </source>
</evidence>
<organism evidence="1 2">
    <name type="scientific">Phanerochaete sordida</name>
    <dbReference type="NCBI Taxonomy" id="48140"/>
    <lineage>
        <taxon>Eukaryota</taxon>
        <taxon>Fungi</taxon>
        <taxon>Dikarya</taxon>
        <taxon>Basidiomycota</taxon>
        <taxon>Agaricomycotina</taxon>
        <taxon>Agaricomycetes</taxon>
        <taxon>Polyporales</taxon>
        <taxon>Phanerochaetaceae</taxon>
        <taxon>Phanerochaete</taxon>
    </lineage>
</organism>
<dbReference type="EMBL" id="BPQB01000022">
    <property type="protein sequence ID" value="GJE91631.1"/>
    <property type="molecule type" value="Genomic_DNA"/>
</dbReference>